<comment type="caution">
    <text evidence="3">The sequence shown here is derived from an EMBL/GenBank/DDBJ whole genome shotgun (WGS) entry which is preliminary data.</text>
</comment>
<keyword evidence="4" id="KW-1185">Reference proteome</keyword>
<reference evidence="3 4" key="1">
    <citation type="submission" date="2024-10" db="EMBL/GenBank/DDBJ databases">
        <authorList>
            <person name="Kim D."/>
        </authorList>
    </citation>
    <scope>NUCLEOTIDE SEQUENCE [LARGE SCALE GENOMIC DNA]</scope>
    <source>
        <strain evidence="3">Taebaek</strain>
    </source>
</reference>
<name>A0ABD2IA30_HETSC</name>
<sequence>MKLFGANLTSSMGGNWTGAALDMAKKVNPMGAVDQLLQTVTALLDALLSQLQSLLSALQLIVPVAVGIFALFGALFLLLFEADVSIRKMPSLDKMLEDIDFALVELVAHVNRFLAVLTVFLPMFVVSLTLLLLMIIALLVLSVFLQFKRLRGQKMEGKANATRVDESEDTDQIGQHQQQQLRQSFGRKDATFVTSLRVSEKPQWKASH</sequence>
<feature type="transmembrane region" description="Helical" evidence="2">
    <location>
        <begin position="57"/>
        <end position="80"/>
    </location>
</feature>
<accession>A0ABD2IA30</accession>
<feature type="compositionally biased region" description="Low complexity" evidence="1">
    <location>
        <begin position="172"/>
        <end position="183"/>
    </location>
</feature>
<evidence type="ECO:0000256" key="2">
    <source>
        <dbReference type="SAM" id="Phobius"/>
    </source>
</evidence>
<evidence type="ECO:0000313" key="4">
    <source>
        <dbReference type="Proteomes" id="UP001620645"/>
    </source>
</evidence>
<keyword evidence="2" id="KW-0812">Transmembrane</keyword>
<evidence type="ECO:0000256" key="1">
    <source>
        <dbReference type="SAM" id="MobiDB-lite"/>
    </source>
</evidence>
<dbReference type="Proteomes" id="UP001620645">
    <property type="component" value="Unassembled WGS sequence"/>
</dbReference>
<dbReference type="AlphaFoldDB" id="A0ABD2IA30"/>
<gene>
    <name evidence="3" type="ORF">niasHS_013198</name>
</gene>
<keyword evidence="2" id="KW-1133">Transmembrane helix</keyword>
<evidence type="ECO:0000313" key="3">
    <source>
        <dbReference type="EMBL" id="KAL3077209.1"/>
    </source>
</evidence>
<feature type="region of interest" description="Disordered" evidence="1">
    <location>
        <begin position="158"/>
        <end position="186"/>
    </location>
</feature>
<feature type="transmembrane region" description="Helical" evidence="2">
    <location>
        <begin position="126"/>
        <end position="145"/>
    </location>
</feature>
<proteinExistence type="predicted"/>
<organism evidence="3 4">
    <name type="scientific">Heterodera schachtii</name>
    <name type="common">Sugarbeet cyst nematode worm</name>
    <name type="synonym">Tylenchus schachtii</name>
    <dbReference type="NCBI Taxonomy" id="97005"/>
    <lineage>
        <taxon>Eukaryota</taxon>
        <taxon>Metazoa</taxon>
        <taxon>Ecdysozoa</taxon>
        <taxon>Nematoda</taxon>
        <taxon>Chromadorea</taxon>
        <taxon>Rhabditida</taxon>
        <taxon>Tylenchina</taxon>
        <taxon>Tylenchomorpha</taxon>
        <taxon>Tylenchoidea</taxon>
        <taxon>Heteroderidae</taxon>
        <taxon>Heteroderinae</taxon>
        <taxon>Heterodera</taxon>
    </lineage>
</organism>
<keyword evidence="2" id="KW-0472">Membrane</keyword>
<protein>
    <submittedName>
        <fullName evidence="3">Uncharacterized protein</fullName>
    </submittedName>
</protein>
<dbReference type="EMBL" id="JBICCN010000327">
    <property type="protein sequence ID" value="KAL3077209.1"/>
    <property type="molecule type" value="Genomic_DNA"/>
</dbReference>